<evidence type="ECO:0000256" key="2">
    <source>
        <dbReference type="SAM" id="SignalP"/>
    </source>
</evidence>
<protein>
    <submittedName>
        <fullName evidence="4">Cell wall-binding repeat-containing protein</fullName>
    </submittedName>
</protein>
<dbReference type="InterPro" id="IPR054604">
    <property type="entry name" value="SbsC_Big-like"/>
</dbReference>
<dbReference type="AlphaFoldDB" id="A0A926EUR2"/>
<dbReference type="SUPFAM" id="SSF49373">
    <property type="entry name" value="Invasin/intimin cell-adhesion fragments"/>
    <property type="match status" value="1"/>
</dbReference>
<reference evidence="4 5" key="1">
    <citation type="submission" date="2020-08" db="EMBL/GenBank/DDBJ databases">
        <title>Genome public.</title>
        <authorList>
            <person name="Liu C."/>
            <person name="Sun Q."/>
        </authorList>
    </citation>
    <scope>NUCLEOTIDE SEQUENCE [LARGE SCALE GENOMIC DNA]</scope>
    <source>
        <strain evidence="4 5">NSJ-26</strain>
    </source>
</reference>
<feature type="chain" id="PRO_5037151810" evidence="2">
    <location>
        <begin position="25"/>
        <end position="1029"/>
    </location>
</feature>
<gene>
    <name evidence="4" type="ORF">H8689_03435</name>
</gene>
<dbReference type="PANTHER" id="PTHR30032:SF8">
    <property type="entry name" value="GERMINATION-SPECIFIC N-ACETYLMURAMOYL-L-ALANINE AMIDASE"/>
    <property type="match status" value="1"/>
</dbReference>
<feature type="signal peptide" evidence="2">
    <location>
        <begin position="1"/>
        <end position="24"/>
    </location>
</feature>
<feature type="domain" description="BIG2" evidence="3">
    <location>
        <begin position="517"/>
        <end position="597"/>
    </location>
</feature>
<keyword evidence="5" id="KW-1185">Reference proteome</keyword>
<dbReference type="InterPro" id="IPR003343">
    <property type="entry name" value="Big_2"/>
</dbReference>
<dbReference type="SMART" id="SM00635">
    <property type="entry name" value="BID_2"/>
    <property type="match status" value="1"/>
</dbReference>
<dbReference type="Gene3D" id="2.60.40.1220">
    <property type="match status" value="1"/>
</dbReference>
<dbReference type="Pfam" id="PF22359">
    <property type="entry name" value="Big-like"/>
    <property type="match status" value="1"/>
</dbReference>
<evidence type="ECO:0000313" key="4">
    <source>
        <dbReference type="EMBL" id="MBC8590193.1"/>
    </source>
</evidence>
<sequence>MKKFSKVLSLLLVFAMIVPGIAQAATVDAEEAAVVTRISGGNRYQTAANVSNQKFGKSKTVVLASGENWPDALAGTALAGVEGAPILLTAARRLHPDTKAELISLGAEKVIIVGGETVIPAAVADELKAMGLTVDRKEGLKREDTAVAAAKGMTSKTAIIANGYESFADALSAGAYAGMNGMPILFVRQNSVPAGTLEGLKALGIENVIIAGGTSAVSAKVQSELAAYNPTRIYGEVREETSLAFAEKFENNKEVIIANGYDYADALAGAALGAKIGAPVVLVNTNSMKTVVEGFIKENADKNHTVIGGTSAVSNNVVSDIEEIIAPVESEFKVVSVSAINPTTIKVVFNQEVEELDRADVVVTNVKTSDRQYVKEVKLAEDKKSAEVTFYDALVTKNTYKVVVGEAEKEFDYVVADAAKIEAETTQVVKAGEPTAIEYKVLDANGLDVTNIAKIKFESTLTITDGKVNLAKGTQGFVYVVAVDKDGKEIARSERITVKAEETKAVKLLAYTTDGADFTEKDFEAKHSVRKATGGKLSLYVEDQFEAKSVATGVKFESLNKEVALVDQNNGKITPLKVGTVDVRVIVGDINQIVQVTIEEDAKVASIELDKAEINLSDKLKEGQKVKVTVKDQYGKAVEIQDQAIKAEVKEEAIVTVEGTGKTDDKGVAEFTVKPVEGKEGKAVVEFTHEVTAADGKTSTFKTTLTVNVAKADVVDNYVVEGFEKELDKYVDEDKNTNDMTLRVFGVDANGVKTGEVTENLTIKVLDKDDKEVTGAFENNSNNKIVVTNLTEDETYKVVVKVGTLTVFEDTFTVVDTKPEEAKPVVEQIKSSIKVERDSDLQTALKDAFKVTKNGEGVDISGFTYVSDNTSVIDNDGIKDVGTATLVITKINDSIEVPNLMVNVKVGILTAPEGKTEFTIEEQEIDIKYLASRLMNEAGTAQKVVTLDEVKEFIDSEYGVNFKASNIVLEEGKLSIKGELLSSADWNKVKENGDKTIPYRITVLNTNKTNKLVKIAMYEDGVAIFEEIK</sequence>
<dbReference type="PANTHER" id="PTHR30032">
    <property type="entry name" value="N-ACETYLMURAMOYL-L-ALANINE AMIDASE-RELATED"/>
    <property type="match status" value="1"/>
</dbReference>
<proteinExistence type="predicted"/>
<name>A0A926EUR2_9FIRM</name>
<keyword evidence="1 2" id="KW-0732">Signal</keyword>
<dbReference type="InterPro" id="IPR008964">
    <property type="entry name" value="Invasin/intimin_cell_adhesion"/>
</dbReference>
<dbReference type="Pfam" id="PF04122">
    <property type="entry name" value="CW_binding_2"/>
    <property type="match status" value="3"/>
</dbReference>
<dbReference type="Proteomes" id="UP000601522">
    <property type="component" value="Unassembled WGS sequence"/>
</dbReference>
<dbReference type="InterPro" id="IPR007253">
    <property type="entry name" value="Cell_wall-bd_2"/>
</dbReference>
<evidence type="ECO:0000256" key="1">
    <source>
        <dbReference type="ARBA" id="ARBA00022729"/>
    </source>
</evidence>
<dbReference type="InterPro" id="IPR051922">
    <property type="entry name" value="Bact_Sporulation_Assoc"/>
</dbReference>
<dbReference type="RefSeq" id="WP_249323014.1">
    <property type="nucleotide sequence ID" value="NZ_JACRTK010000001.1"/>
</dbReference>
<dbReference type="Gene3D" id="3.40.50.12090">
    <property type="match status" value="1"/>
</dbReference>
<dbReference type="EMBL" id="JACRTK010000001">
    <property type="protein sequence ID" value="MBC8590193.1"/>
    <property type="molecule type" value="Genomic_DNA"/>
</dbReference>
<comment type="caution">
    <text evidence="4">The sequence shown here is derived from an EMBL/GenBank/DDBJ whole genome shotgun (WGS) entry which is preliminary data.</text>
</comment>
<evidence type="ECO:0000313" key="5">
    <source>
        <dbReference type="Proteomes" id="UP000601522"/>
    </source>
</evidence>
<dbReference type="InterPro" id="IPR014755">
    <property type="entry name" value="Cu-Rt/internalin_Ig-like"/>
</dbReference>
<accession>A0A926EUR2</accession>
<organism evidence="4 5">
    <name type="scientific">Wansuia hejianensis</name>
    <dbReference type="NCBI Taxonomy" id="2763667"/>
    <lineage>
        <taxon>Bacteria</taxon>
        <taxon>Bacillati</taxon>
        <taxon>Bacillota</taxon>
        <taxon>Clostridia</taxon>
        <taxon>Lachnospirales</taxon>
        <taxon>Lachnospiraceae</taxon>
        <taxon>Wansuia</taxon>
    </lineage>
</organism>
<dbReference type="Gene3D" id="2.60.40.1080">
    <property type="match status" value="1"/>
</dbReference>
<evidence type="ECO:0000259" key="3">
    <source>
        <dbReference type="SMART" id="SM00635"/>
    </source>
</evidence>